<feature type="compositionally biased region" description="Basic and acidic residues" evidence="1">
    <location>
        <begin position="527"/>
        <end position="536"/>
    </location>
</feature>
<evidence type="ECO:0000313" key="2">
    <source>
        <dbReference type="EMBL" id="VDN35962.1"/>
    </source>
</evidence>
<proteinExistence type="predicted"/>
<protein>
    <submittedName>
        <fullName evidence="4">28S ribosomal protein S15, mitochondrial</fullName>
    </submittedName>
</protein>
<reference evidence="2 3" key="2">
    <citation type="submission" date="2018-11" db="EMBL/GenBank/DDBJ databases">
        <authorList>
            <consortium name="Pathogen Informatics"/>
        </authorList>
    </citation>
    <scope>NUCLEOTIDE SEQUENCE [LARGE SCALE GENOMIC DNA]</scope>
</reference>
<gene>
    <name evidence="2" type="ORF">GPUH_LOCUS20405</name>
</gene>
<organism evidence="4">
    <name type="scientific">Gongylonema pulchrum</name>
    <dbReference type="NCBI Taxonomy" id="637853"/>
    <lineage>
        <taxon>Eukaryota</taxon>
        <taxon>Metazoa</taxon>
        <taxon>Ecdysozoa</taxon>
        <taxon>Nematoda</taxon>
        <taxon>Chromadorea</taxon>
        <taxon>Rhabditida</taxon>
        <taxon>Spirurina</taxon>
        <taxon>Spiruromorpha</taxon>
        <taxon>Spiruroidea</taxon>
        <taxon>Gongylonematidae</taxon>
        <taxon>Gongylonema</taxon>
    </lineage>
</organism>
<evidence type="ECO:0000313" key="4">
    <source>
        <dbReference type="WBParaSite" id="GPUH_0002043101-mRNA-1"/>
    </source>
</evidence>
<dbReference type="EMBL" id="UYRT01090373">
    <property type="protein sequence ID" value="VDN35962.1"/>
    <property type="molecule type" value="Genomic_DNA"/>
</dbReference>
<keyword evidence="3" id="KW-1185">Reference proteome</keyword>
<name>A0A183EHG5_9BILA</name>
<dbReference type="AlphaFoldDB" id="A0A183EHG5"/>
<evidence type="ECO:0000313" key="3">
    <source>
        <dbReference type="Proteomes" id="UP000271098"/>
    </source>
</evidence>
<dbReference type="WBParaSite" id="GPUH_0002043101-mRNA-1">
    <property type="protein sequence ID" value="GPUH_0002043101-mRNA-1"/>
    <property type="gene ID" value="GPUH_0002043101"/>
</dbReference>
<evidence type="ECO:0000256" key="1">
    <source>
        <dbReference type="SAM" id="MobiDB-lite"/>
    </source>
</evidence>
<accession>A0A183EHG5</accession>
<dbReference type="OrthoDB" id="5841829at2759"/>
<sequence>MEKWKERVLGGEDVDVELMHWLPQQTAVWSWKKTDEMSFAELMMLYHIVQMIRSHPLVIIDAHGAQRTGAVLRHEADCNVYRAINGASVIYSCNGEPENLTFQLGSNFQMEKLSFSEDENVKSYWMKGIFASAAGHQHHTHSAHKPHAVHHDPHQHHAFVKHQKKRVNRKKYELLKLRRKREALERIQKEAPDILKLPMARRKLLCKYRKSCYETGVVPETWNIRNIIPRFLQPKKEPKPETLATIDNETKEEISESELKLLCRYRKSCYQEVGAEIERLYENIHIVPMLARRSPIALPPKRHKTIEEIARIALAKVEEKEKLAAQRPLPKKVIIDKKLNEIDEQMRKRLACKYRKSCYETGILPEHFPGAFYNPLPRLYKFIQQKILRRRAKERIHREFNDLEENEKKLYCKYRKSCYATGEKPVIEPGQMFQYVHIVKLHEELVPLEIRCKYRKSCYESGNLPELGSKKPEIQKTPSPIQKITTLYGLKLSCKYRKSCYRRKAQEPQNASAELFEELAKLGQVEAKAEKQKAQKEQPVPPKKPIKLREVVE</sequence>
<dbReference type="Proteomes" id="UP000271098">
    <property type="component" value="Unassembled WGS sequence"/>
</dbReference>
<reference evidence="4" key="1">
    <citation type="submission" date="2016-06" db="UniProtKB">
        <authorList>
            <consortium name="WormBaseParasite"/>
        </authorList>
    </citation>
    <scope>IDENTIFICATION</scope>
</reference>
<feature type="region of interest" description="Disordered" evidence="1">
    <location>
        <begin position="527"/>
        <end position="553"/>
    </location>
</feature>